<evidence type="ECO:0000313" key="2">
    <source>
        <dbReference type="Proteomes" id="UP000035682"/>
    </source>
</evidence>
<dbReference type="RefSeq" id="XP_024503301.1">
    <property type="nucleotide sequence ID" value="XM_024649422.1"/>
</dbReference>
<evidence type="ECO:0000313" key="4">
    <source>
        <dbReference type="WormBase" id="SRAE_1000235600"/>
    </source>
</evidence>
<reference evidence="3" key="2">
    <citation type="submission" date="2020-12" db="UniProtKB">
        <authorList>
            <consortium name="WormBaseParasite"/>
        </authorList>
    </citation>
    <scope>IDENTIFICATION</scope>
</reference>
<accession>A0A090L9A2</accession>
<keyword evidence="2" id="KW-1185">Reference proteome</keyword>
<dbReference type="CTD" id="36376465"/>
<dbReference type="AlphaFoldDB" id="A0A090L9A2"/>
<evidence type="ECO:0000313" key="3">
    <source>
        <dbReference type="WBParaSite" id="SRAE_1000235600.1"/>
    </source>
</evidence>
<sequence>MGSFQDSNIFLHFKMVSGSKANELKEILKSNNIVQVIKDSCKKFNLVKHEGKDLIEKYKVKINENLDENINTSFIDKPKDFKNFNFGEFGKSLNASFCKNGNILGKSLKDECLRKSKSNVYNTCDTEKEIDFDSFGMVNYTRDSNDVSNYSFYNLYPCREEKGDVDVLIEELNKINKNDTFSNHFDSTIDLPPNGNTNLIKKEMINFVITNFINENEIYILCNEELELYLKNYDIIKKYDIKKLKEIKIEDVLPFNIYLIDYEGERYIVRLDINFLDIDRKIFLNNETKLSFEYNKKMKIYEYPHEILLLPNINSKKVSLSKSFCDYYQHLDIYDKKTAIDYLKSMIPPFKKFINILGMIEIGNANNKQILNMSILDGDNISEKFQRYCRELYSKEKNNFTKN</sequence>
<dbReference type="GeneID" id="36376465"/>
<organism evidence="1">
    <name type="scientific">Strongyloides ratti</name>
    <name type="common">Parasitic roundworm</name>
    <dbReference type="NCBI Taxonomy" id="34506"/>
    <lineage>
        <taxon>Eukaryota</taxon>
        <taxon>Metazoa</taxon>
        <taxon>Ecdysozoa</taxon>
        <taxon>Nematoda</taxon>
        <taxon>Chromadorea</taxon>
        <taxon>Rhabditida</taxon>
        <taxon>Tylenchina</taxon>
        <taxon>Panagrolaimomorpha</taxon>
        <taxon>Strongyloidoidea</taxon>
        <taxon>Strongyloididae</taxon>
        <taxon>Strongyloides</taxon>
    </lineage>
</organism>
<dbReference type="WormBase" id="SRAE_1000235600">
    <property type="protein sequence ID" value="SRP07801"/>
    <property type="gene ID" value="WBGene00258970"/>
</dbReference>
<gene>
    <name evidence="1 3 4" type="ORF">SRAE_1000235600</name>
</gene>
<dbReference type="Proteomes" id="UP000035682">
    <property type="component" value="Unplaced"/>
</dbReference>
<proteinExistence type="predicted"/>
<dbReference type="EMBL" id="LN609528">
    <property type="protein sequence ID" value="CEF64100.1"/>
    <property type="molecule type" value="Genomic_DNA"/>
</dbReference>
<name>A0A090L9A2_STRRB</name>
<dbReference type="WBParaSite" id="SRAE_1000235600.1">
    <property type="protein sequence ID" value="SRAE_1000235600.1"/>
    <property type="gene ID" value="WBGene00258970"/>
</dbReference>
<reference evidence="1 2" key="1">
    <citation type="submission" date="2014-09" db="EMBL/GenBank/DDBJ databases">
        <authorList>
            <person name="Martin A.A."/>
        </authorList>
    </citation>
    <scope>NUCLEOTIDE SEQUENCE</scope>
    <source>
        <strain evidence="2">ED321</strain>
        <strain evidence="1">ED321 Heterogonic</strain>
    </source>
</reference>
<protein>
    <submittedName>
        <fullName evidence="3">Tudor domain-containing protein</fullName>
    </submittedName>
</protein>
<evidence type="ECO:0000313" key="1">
    <source>
        <dbReference type="EMBL" id="CEF64100.1"/>
    </source>
</evidence>